<evidence type="ECO:0000256" key="1">
    <source>
        <dbReference type="ARBA" id="ARBA00004651"/>
    </source>
</evidence>
<feature type="transmembrane region" description="Helical" evidence="6">
    <location>
        <begin position="36"/>
        <end position="54"/>
    </location>
</feature>
<keyword evidence="3 6" id="KW-0812">Transmembrane</keyword>
<accession>Q483W7</accession>
<dbReference type="Pfam" id="PF03626">
    <property type="entry name" value="COX4_pro"/>
    <property type="match status" value="1"/>
</dbReference>
<name>Q483W7_COLP3</name>
<proteinExistence type="predicted"/>
<evidence type="ECO:0000313" key="7">
    <source>
        <dbReference type="EMBL" id="AAZ24894.1"/>
    </source>
</evidence>
<dbReference type="STRING" id="167879.CPS_1919"/>
<evidence type="ECO:0000313" key="8">
    <source>
        <dbReference type="Proteomes" id="UP000000547"/>
    </source>
</evidence>
<feature type="transmembrane region" description="Helical" evidence="6">
    <location>
        <begin position="66"/>
        <end position="84"/>
    </location>
</feature>
<dbReference type="AlphaFoldDB" id="Q483W7"/>
<keyword evidence="4 6" id="KW-1133">Transmembrane helix</keyword>
<keyword evidence="5 6" id="KW-0472">Membrane</keyword>
<dbReference type="GO" id="GO:0005886">
    <property type="term" value="C:plasma membrane"/>
    <property type="evidence" value="ECO:0007669"/>
    <property type="project" value="UniProtKB-SubCell"/>
</dbReference>
<evidence type="ECO:0000256" key="4">
    <source>
        <dbReference type="ARBA" id="ARBA00022989"/>
    </source>
</evidence>
<evidence type="ECO:0000256" key="6">
    <source>
        <dbReference type="SAM" id="Phobius"/>
    </source>
</evidence>
<dbReference type="InterPro" id="IPR005171">
    <property type="entry name" value="Cyt_c_oxidase_su4_prok"/>
</dbReference>
<protein>
    <recommendedName>
        <fullName evidence="9">Cytochrome C oxidase subunit IV</fullName>
    </recommendedName>
</protein>
<organism evidence="7 8">
    <name type="scientific">Colwellia psychrerythraea (strain 34H / ATCC BAA-681)</name>
    <name type="common">Vibrio psychroerythus</name>
    <dbReference type="NCBI Taxonomy" id="167879"/>
    <lineage>
        <taxon>Bacteria</taxon>
        <taxon>Pseudomonadati</taxon>
        <taxon>Pseudomonadota</taxon>
        <taxon>Gammaproteobacteria</taxon>
        <taxon>Alteromonadales</taxon>
        <taxon>Colwelliaceae</taxon>
        <taxon>Colwellia</taxon>
    </lineage>
</organism>
<evidence type="ECO:0000256" key="3">
    <source>
        <dbReference type="ARBA" id="ARBA00022692"/>
    </source>
</evidence>
<dbReference type="Proteomes" id="UP000000547">
    <property type="component" value="Chromosome"/>
</dbReference>
<dbReference type="KEGG" id="cps:CPS_1919"/>
<dbReference type="HOGENOM" id="CLU_175439_2_1_6"/>
<comment type="subcellular location">
    <subcellularLocation>
        <location evidence="1">Cell membrane</location>
        <topology evidence="1">Multi-pass membrane protein</topology>
    </subcellularLocation>
</comment>
<gene>
    <name evidence="7" type="ordered locus">CPS_1919</name>
</gene>
<evidence type="ECO:0000256" key="5">
    <source>
        <dbReference type="ARBA" id="ARBA00023136"/>
    </source>
</evidence>
<evidence type="ECO:0008006" key="9">
    <source>
        <dbReference type="Google" id="ProtNLM"/>
    </source>
</evidence>
<evidence type="ECO:0000256" key="2">
    <source>
        <dbReference type="ARBA" id="ARBA00022475"/>
    </source>
</evidence>
<dbReference type="RefSeq" id="WP_011042743.1">
    <property type="nucleotide sequence ID" value="NC_003910.7"/>
</dbReference>
<reference evidence="7" key="1">
    <citation type="journal article" date="2005" name="Proc. Natl. Acad. Sci. U.S.A.">
        <title>The psychrophilic lifestyle as revealed by the genome sequence of Colwellia psychrerythraea 34H through genomic and proteomic analyses.</title>
        <authorList>
            <person name="Methe B.A."/>
            <person name="Nelson K.E."/>
            <person name="Deming J.W."/>
            <person name="Momen B."/>
            <person name="Melamud E."/>
            <person name="Zhang X."/>
            <person name="Moult J."/>
            <person name="Madupu R."/>
            <person name="Nelson W.C."/>
            <person name="Dodson R.J."/>
            <person name="Brinkac L.M."/>
            <person name="Daugherty S.C."/>
            <person name="Durkin A.S."/>
            <person name="DeBoy R.T."/>
            <person name="Kolonay J.F."/>
            <person name="Sullivan S.A."/>
            <person name="Zhou L."/>
            <person name="Davidsen T.M."/>
            <person name="Wu M."/>
            <person name="Huston A.L."/>
            <person name="Lewis M."/>
            <person name="Weaver B."/>
            <person name="Weidman J.F."/>
            <person name="Khouri H."/>
            <person name="Utterback T.R."/>
            <person name="Feldblyum T.V."/>
            <person name="Fraser C.M."/>
        </authorList>
    </citation>
    <scope>NUCLEOTIDE SEQUENCE [LARGE SCALE GENOMIC DNA]</scope>
    <source>
        <strain evidence="7">34H</strain>
    </source>
</reference>
<dbReference type="EMBL" id="CP000083">
    <property type="protein sequence ID" value="AAZ24894.1"/>
    <property type="molecule type" value="Genomic_DNA"/>
</dbReference>
<keyword evidence="2" id="KW-1003">Cell membrane</keyword>
<sequence length="85" mass="9559">MNRLINNVHFSAIILIVLTLVSTLLAQSNSQTNLVAILVTLSVVIKGQQIVDVFMELKRAQAKWRWLLLSYAILVPTILAIIIYI</sequence>